<dbReference type="Proteomes" id="UP000481861">
    <property type="component" value="Unassembled WGS sequence"/>
</dbReference>
<feature type="compositionally biased region" description="Basic and acidic residues" evidence="7">
    <location>
        <begin position="548"/>
        <end position="559"/>
    </location>
</feature>
<dbReference type="PANTHER" id="PTHR36091:SF1">
    <property type="entry name" value="ALTERED INHERITANCE OF MITOCHONDRIA PROTEIN 9, MITOCHONDRIAL"/>
    <property type="match status" value="1"/>
</dbReference>
<dbReference type="OrthoDB" id="2831558at2759"/>
<dbReference type="GO" id="GO:0005739">
    <property type="term" value="C:mitochondrion"/>
    <property type="evidence" value="ECO:0007669"/>
    <property type="project" value="UniProtKB-SubCell"/>
</dbReference>
<reference evidence="8 9" key="1">
    <citation type="submission" date="2020-01" db="EMBL/GenBank/DDBJ databases">
        <authorList>
            <consortium name="DOE Joint Genome Institute"/>
            <person name="Haridas S."/>
            <person name="Albert R."/>
            <person name="Binder M."/>
            <person name="Bloem J."/>
            <person name="Labutti K."/>
            <person name="Salamov A."/>
            <person name="Andreopoulos B."/>
            <person name="Baker S.E."/>
            <person name="Barry K."/>
            <person name="Bills G."/>
            <person name="Bluhm B.H."/>
            <person name="Cannon C."/>
            <person name="Castanera R."/>
            <person name="Culley D.E."/>
            <person name="Daum C."/>
            <person name="Ezra D."/>
            <person name="Gonzalez J.B."/>
            <person name="Henrissat B."/>
            <person name="Kuo A."/>
            <person name="Liang C."/>
            <person name="Lipzen A."/>
            <person name="Lutzoni F."/>
            <person name="Magnuson J."/>
            <person name="Mondo S."/>
            <person name="Nolan M."/>
            <person name="Ohm R."/>
            <person name="Pangilinan J."/>
            <person name="Park H.-J.H."/>
            <person name="Ramirez L."/>
            <person name="Alfaro M."/>
            <person name="Sun H."/>
            <person name="Tritt A."/>
            <person name="Yoshinaga Y."/>
            <person name="Zwiers L.-H.L."/>
            <person name="Turgeon B.G."/>
            <person name="Goodwin S.B."/>
            <person name="Spatafora J.W."/>
            <person name="Crous P.W."/>
            <person name="Grigoriev I.V."/>
        </authorList>
    </citation>
    <scope>NUCLEOTIDE SEQUENCE [LARGE SCALE GENOMIC DNA]</scope>
    <source>
        <strain evidence="8 9">CBS 611.86</strain>
    </source>
</reference>
<comment type="caution">
    <text evidence="8">The sequence shown here is derived from an EMBL/GenBank/DDBJ whole genome shotgun (WGS) entry which is preliminary data.</text>
</comment>
<keyword evidence="9" id="KW-1185">Reference proteome</keyword>
<protein>
    <recommendedName>
        <fullName evidence="3">Altered inheritance of mitochondria protein 9, mitochondrial</fullName>
    </recommendedName>
    <alternativeName>
        <fullName evidence="6">Found in mitochondrial proteome protein 29</fullName>
    </alternativeName>
</protein>
<evidence type="ECO:0000256" key="6">
    <source>
        <dbReference type="ARBA" id="ARBA00031849"/>
    </source>
</evidence>
<evidence type="ECO:0000313" key="8">
    <source>
        <dbReference type="EMBL" id="KAF2876910.1"/>
    </source>
</evidence>
<dbReference type="InterPro" id="IPR051035">
    <property type="entry name" value="Mito_inheritance_9"/>
</dbReference>
<feature type="region of interest" description="Disordered" evidence="7">
    <location>
        <begin position="532"/>
        <end position="572"/>
    </location>
</feature>
<gene>
    <name evidence="8" type="ORF">BDV95DRAFT_133461</name>
</gene>
<evidence type="ECO:0000256" key="4">
    <source>
        <dbReference type="ARBA" id="ARBA00022946"/>
    </source>
</evidence>
<dbReference type="AlphaFoldDB" id="A0A7C8IL26"/>
<evidence type="ECO:0000256" key="1">
    <source>
        <dbReference type="ARBA" id="ARBA00004173"/>
    </source>
</evidence>
<evidence type="ECO:0000256" key="5">
    <source>
        <dbReference type="ARBA" id="ARBA00023128"/>
    </source>
</evidence>
<keyword evidence="4" id="KW-0809">Transit peptide</keyword>
<dbReference type="SUPFAM" id="SSF56112">
    <property type="entry name" value="Protein kinase-like (PK-like)"/>
    <property type="match status" value="1"/>
</dbReference>
<dbReference type="PANTHER" id="PTHR36091">
    <property type="entry name" value="ALTERED INHERITANCE OF MITOCHONDRIA PROTEIN 9, MITOCHONDRIAL"/>
    <property type="match status" value="1"/>
</dbReference>
<accession>A0A7C8IL26</accession>
<proteinExistence type="inferred from homology"/>
<name>A0A7C8IL26_9PLEO</name>
<evidence type="ECO:0000256" key="7">
    <source>
        <dbReference type="SAM" id="MobiDB-lite"/>
    </source>
</evidence>
<comment type="similarity">
    <text evidence="2">Belongs to the AIM9 family.</text>
</comment>
<organism evidence="8 9">
    <name type="scientific">Massariosphaeria phaeospora</name>
    <dbReference type="NCBI Taxonomy" id="100035"/>
    <lineage>
        <taxon>Eukaryota</taxon>
        <taxon>Fungi</taxon>
        <taxon>Dikarya</taxon>
        <taxon>Ascomycota</taxon>
        <taxon>Pezizomycotina</taxon>
        <taxon>Dothideomycetes</taxon>
        <taxon>Pleosporomycetidae</taxon>
        <taxon>Pleosporales</taxon>
        <taxon>Pleosporales incertae sedis</taxon>
        <taxon>Massariosphaeria</taxon>
    </lineage>
</organism>
<dbReference type="InterPro" id="IPR011009">
    <property type="entry name" value="Kinase-like_dom_sf"/>
</dbReference>
<evidence type="ECO:0000313" key="9">
    <source>
        <dbReference type="Proteomes" id="UP000481861"/>
    </source>
</evidence>
<comment type="subcellular location">
    <subcellularLocation>
        <location evidence="1">Mitochondrion</location>
    </subcellularLocation>
</comment>
<sequence length="572" mass="64051">MAISVESNEDLYHFTGGRWLSRDVEERNARHLRFNLEALCAEVVKACEGATAIAGFEKLDCTSNRALVFQTDNGKKAVAKLPFKLGGPSDLLICSEVATIKYLRTKGFPTPRVLAYSSNTTNPVGTQYIIMEHTSGVQLSQKWETMSIEQKAKCIQSVHEKLKPMVDLEFPAYGRIYETTHAVNTNMQAIPIDQDFCVGQDCSPMYWDGAVGCERFYHQVRPNRGPWVTFEAYVNGGIDASIAGIPSENSPYITMQARPSWHGTPAECMALLEQLRTVVKTIANDSKSQDILDASKPMLMNYLPKRHVFVSEADPTVVTDIIDFQHSRLEAAYAHPAVFIAFLEPGINPTPEDETLTQLWMQTTMQHTRKLMAPMMVSQTLFRPIATCDTTWLEGAPNLRWALQELREAWGTLGFESGCPIPELPEAEAKKLAAEHIKSEAGLMMRMTLSRGLQCRLDGFVPREEWNQTMRVLLHMWAQLKEGLRDMEVQDGVVMAAEDTRMTWPFDIPSQIGEDLVMIAPKYISTAIPGLFAADPEPEPQQTQAKPKVKEAKKEKGESKGGLFKGLKKRFG</sequence>
<evidence type="ECO:0000256" key="2">
    <source>
        <dbReference type="ARBA" id="ARBA00005543"/>
    </source>
</evidence>
<evidence type="ECO:0000256" key="3">
    <source>
        <dbReference type="ARBA" id="ARBA00016197"/>
    </source>
</evidence>
<keyword evidence="5" id="KW-0496">Mitochondrion</keyword>
<dbReference type="EMBL" id="JAADJZ010000002">
    <property type="protein sequence ID" value="KAF2876910.1"/>
    <property type="molecule type" value="Genomic_DNA"/>
</dbReference>